<keyword evidence="4" id="KW-0325">Glycoprotein</keyword>
<evidence type="ECO:0000259" key="5">
    <source>
        <dbReference type="SMART" id="SM00499"/>
    </source>
</evidence>
<feature type="domain" description="Bifunctional inhibitor/plant lipid transfer protein/seed storage helical" evidence="5">
    <location>
        <begin position="87"/>
        <end position="166"/>
    </location>
</feature>
<feature type="non-terminal residue" evidence="6">
    <location>
        <position position="1"/>
    </location>
</feature>
<dbReference type="InterPro" id="IPR036312">
    <property type="entry name" value="Bifun_inhib/LTP/seed_sf"/>
</dbReference>
<keyword evidence="2" id="KW-0732">Signal</keyword>
<dbReference type="SMART" id="SM00499">
    <property type="entry name" value="AAI"/>
    <property type="match status" value="1"/>
</dbReference>
<sequence length="224" mass="23810">QLRYHPPHLSPLRALHTSSLLLDHHHSPFLLHCTTKHMASTGGSSTARAVSSAPMQKKLLLLLLVAVVAAATAIRAAEAAETVAQKCATEVTKLMDCLAYAKGQAEAPTDKCCGSAGEIRAKDPACLCYVIQQTREGRFRELGLQLGRMVQLPLACKLPNTNVSDCPRLLDIKPSSPDYAIFNGSASANTPVGPDSAGFMNQVQYTYAISYAIASAIGLSVFSS</sequence>
<evidence type="ECO:0000256" key="2">
    <source>
        <dbReference type="ARBA" id="ARBA00022729"/>
    </source>
</evidence>
<evidence type="ECO:0000313" key="6">
    <source>
        <dbReference type="EMBL" id="JAT66647.1"/>
    </source>
</evidence>
<dbReference type="PANTHER" id="PTHR33044">
    <property type="entry name" value="BIFUNCTIONAL INHIBITOR/LIPID-TRANSFER PROTEIN/SEED STORAGE 2S ALBUMIN SUPERFAMILY PROTEIN-RELATED"/>
    <property type="match status" value="1"/>
</dbReference>
<dbReference type="Gene3D" id="1.10.110.10">
    <property type="entry name" value="Plant lipid-transfer and hydrophobic proteins"/>
    <property type="match status" value="1"/>
</dbReference>
<keyword evidence="3" id="KW-1015">Disulfide bond</keyword>
<dbReference type="AlphaFoldDB" id="A0A1D1ZIF7"/>
<evidence type="ECO:0000256" key="3">
    <source>
        <dbReference type="ARBA" id="ARBA00023157"/>
    </source>
</evidence>
<proteinExistence type="inferred from homology"/>
<dbReference type="Pfam" id="PF14368">
    <property type="entry name" value="LTP_2"/>
    <property type="match status" value="1"/>
</dbReference>
<dbReference type="SUPFAM" id="SSF47699">
    <property type="entry name" value="Bifunctional inhibitor/lipid-transfer protein/seed storage 2S albumin"/>
    <property type="match status" value="1"/>
</dbReference>
<reference evidence="6" key="1">
    <citation type="submission" date="2015-07" db="EMBL/GenBank/DDBJ databases">
        <title>Transcriptome Assembly of Anthurium amnicola.</title>
        <authorList>
            <person name="Suzuki J."/>
        </authorList>
    </citation>
    <scope>NUCLEOTIDE SEQUENCE</scope>
</reference>
<name>A0A1D1ZIF7_9ARAE</name>
<organism evidence="6">
    <name type="scientific">Anthurium amnicola</name>
    <dbReference type="NCBI Taxonomy" id="1678845"/>
    <lineage>
        <taxon>Eukaryota</taxon>
        <taxon>Viridiplantae</taxon>
        <taxon>Streptophyta</taxon>
        <taxon>Embryophyta</taxon>
        <taxon>Tracheophyta</taxon>
        <taxon>Spermatophyta</taxon>
        <taxon>Magnoliopsida</taxon>
        <taxon>Liliopsida</taxon>
        <taxon>Araceae</taxon>
        <taxon>Pothoideae</taxon>
        <taxon>Potheae</taxon>
        <taxon>Anthurium</taxon>
    </lineage>
</organism>
<dbReference type="InterPro" id="IPR043325">
    <property type="entry name" value="LTSS"/>
</dbReference>
<evidence type="ECO:0000256" key="4">
    <source>
        <dbReference type="ARBA" id="ARBA00023180"/>
    </source>
</evidence>
<accession>A0A1D1ZIF7</accession>
<gene>
    <name evidence="6" type="primary">At1g27950_4</name>
    <name evidence="6" type="ORF">g.30010</name>
</gene>
<dbReference type="EMBL" id="GDJX01001289">
    <property type="protein sequence ID" value="JAT66647.1"/>
    <property type="molecule type" value="Transcribed_RNA"/>
</dbReference>
<comment type="similarity">
    <text evidence="1">Belongs to the plant LTP family.</text>
</comment>
<evidence type="ECO:0000256" key="1">
    <source>
        <dbReference type="ARBA" id="ARBA00009748"/>
    </source>
</evidence>
<dbReference type="InterPro" id="IPR016140">
    <property type="entry name" value="Bifunc_inhib/LTP/seed_store"/>
</dbReference>
<protein>
    <submittedName>
        <fullName evidence="6">Putative GPI-anchored protein At1g27950</fullName>
    </submittedName>
</protein>
<dbReference type="CDD" id="cd00010">
    <property type="entry name" value="AAI_LTSS"/>
    <property type="match status" value="1"/>
</dbReference>